<dbReference type="EMBL" id="JARIHO010000022">
    <property type="protein sequence ID" value="KAJ7343758.1"/>
    <property type="molecule type" value="Genomic_DNA"/>
</dbReference>
<dbReference type="PRINTS" id="PR00385">
    <property type="entry name" value="P450"/>
</dbReference>
<dbReference type="GO" id="GO:0016705">
    <property type="term" value="F:oxidoreductase activity, acting on paired donors, with incorporation or reduction of molecular oxygen"/>
    <property type="evidence" value="ECO:0007669"/>
    <property type="project" value="InterPro"/>
</dbReference>
<sequence length="498" mass="55239">MFPVLSLSVLLLTAALVWIWCHSFLGLPPGPLGRPISGIQSQLPKSEPWKTYAAWGVRYGGPMLSFRVYNRRTFVLNTHTAVHNLLERRAAIYSGRPVSWMLNTICGRANTVFNISGVHPRHKIYRRLLQGGLSAQAVKDYSPILEDEVDVLVRGLSETPAQLEQHLRRNATAVIMKVAFGYSVLGSDDPFISIADQSSKISGWALAPGRWLVDYLPILRFIPAWFPFAHFKRRGAQWREILDSVSDVPHSWVKAQIAAGTNILSFTSRLLRPGMTEEEEDIVKWCAGALYAGAADTTVSAMISFIMLMALHPSVQDRARDEIDSIVGLGRVPRIADVGRLPYLLAVSKEVMRYAPVANLALPHQVTQDDSYAGYRIPAGTTIVPNVWAVLHDPELYPEPFTFDPERFVHGSGSSDLRVSARAGQPDPNAYIFGFGRRKCPGIQFAEPALLLSMACILHAFVITTPESSKAVAVEFTTGITSHIKSFETRFARRHPEV</sequence>
<dbReference type="PANTHER" id="PTHR46300">
    <property type="entry name" value="P450, PUTATIVE (EUROFUNG)-RELATED-RELATED"/>
    <property type="match status" value="1"/>
</dbReference>
<feature type="signal peptide" evidence="11">
    <location>
        <begin position="1"/>
        <end position="26"/>
    </location>
</feature>
<dbReference type="GO" id="GO:0004497">
    <property type="term" value="F:monooxygenase activity"/>
    <property type="evidence" value="ECO:0007669"/>
    <property type="project" value="UniProtKB-KW"/>
</dbReference>
<dbReference type="Proteomes" id="UP001218218">
    <property type="component" value="Unassembled WGS sequence"/>
</dbReference>
<comment type="cofactor">
    <cofactor evidence="1 9">
        <name>heme</name>
        <dbReference type="ChEBI" id="CHEBI:30413"/>
    </cofactor>
</comment>
<dbReference type="InterPro" id="IPR036396">
    <property type="entry name" value="Cyt_P450_sf"/>
</dbReference>
<keyword evidence="5 9" id="KW-0479">Metal-binding</keyword>
<evidence type="ECO:0000256" key="11">
    <source>
        <dbReference type="SAM" id="SignalP"/>
    </source>
</evidence>
<dbReference type="CDD" id="cd11065">
    <property type="entry name" value="CYP64-like"/>
    <property type="match status" value="1"/>
</dbReference>
<dbReference type="PANTHER" id="PTHR46300:SF7">
    <property type="entry name" value="P450, PUTATIVE (EUROFUNG)-RELATED"/>
    <property type="match status" value="1"/>
</dbReference>
<dbReference type="Gene3D" id="1.10.630.10">
    <property type="entry name" value="Cytochrome P450"/>
    <property type="match status" value="1"/>
</dbReference>
<evidence type="ECO:0000256" key="2">
    <source>
        <dbReference type="ARBA" id="ARBA00005179"/>
    </source>
</evidence>
<reference evidence="12" key="1">
    <citation type="submission" date="2023-03" db="EMBL/GenBank/DDBJ databases">
        <title>Massive genome expansion in bonnet fungi (Mycena s.s.) driven by repeated elements and novel gene families across ecological guilds.</title>
        <authorList>
            <consortium name="Lawrence Berkeley National Laboratory"/>
            <person name="Harder C.B."/>
            <person name="Miyauchi S."/>
            <person name="Viragh M."/>
            <person name="Kuo A."/>
            <person name="Thoen E."/>
            <person name="Andreopoulos B."/>
            <person name="Lu D."/>
            <person name="Skrede I."/>
            <person name="Drula E."/>
            <person name="Henrissat B."/>
            <person name="Morin E."/>
            <person name="Kohler A."/>
            <person name="Barry K."/>
            <person name="LaButti K."/>
            <person name="Morin E."/>
            <person name="Salamov A."/>
            <person name="Lipzen A."/>
            <person name="Mereny Z."/>
            <person name="Hegedus B."/>
            <person name="Baldrian P."/>
            <person name="Stursova M."/>
            <person name="Weitz H."/>
            <person name="Taylor A."/>
            <person name="Grigoriev I.V."/>
            <person name="Nagy L.G."/>
            <person name="Martin F."/>
            <person name="Kauserud H."/>
        </authorList>
    </citation>
    <scope>NUCLEOTIDE SEQUENCE</scope>
    <source>
        <strain evidence="12">CBHHK002</strain>
    </source>
</reference>
<gene>
    <name evidence="12" type="ORF">DFH08DRAFT_781286</name>
</gene>
<organism evidence="12 13">
    <name type="scientific">Mycena albidolilacea</name>
    <dbReference type="NCBI Taxonomy" id="1033008"/>
    <lineage>
        <taxon>Eukaryota</taxon>
        <taxon>Fungi</taxon>
        <taxon>Dikarya</taxon>
        <taxon>Basidiomycota</taxon>
        <taxon>Agaricomycotina</taxon>
        <taxon>Agaricomycetes</taxon>
        <taxon>Agaricomycetidae</taxon>
        <taxon>Agaricales</taxon>
        <taxon>Marasmiineae</taxon>
        <taxon>Mycenaceae</taxon>
        <taxon>Mycena</taxon>
    </lineage>
</organism>
<feature type="chain" id="PRO_5042019722" evidence="11">
    <location>
        <begin position="27"/>
        <end position="498"/>
    </location>
</feature>
<keyword evidence="7 9" id="KW-0408">Iron</keyword>
<name>A0AAD6ZYY1_9AGAR</name>
<keyword evidence="11" id="KW-0732">Signal</keyword>
<keyword evidence="4 9" id="KW-0349">Heme</keyword>
<dbReference type="PRINTS" id="PR00463">
    <property type="entry name" value="EP450I"/>
</dbReference>
<evidence type="ECO:0000256" key="6">
    <source>
        <dbReference type="ARBA" id="ARBA00023002"/>
    </source>
</evidence>
<comment type="caution">
    <text evidence="12">The sequence shown here is derived from an EMBL/GenBank/DDBJ whole genome shotgun (WGS) entry which is preliminary data.</text>
</comment>
<dbReference type="InterPro" id="IPR002401">
    <property type="entry name" value="Cyt_P450_E_grp-I"/>
</dbReference>
<dbReference type="PROSITE" id="PS00086">
    <property type="entry name" value="CYTOCHROME_P450"/>
    <property type="match status" value="1"/>
</dbReference>
<dbReference type="GO" id="GO:0005506">
    <property type="term" value="F:iron ion binding"/>
    <property type="evidence" value="ECO:0007669"/>
    <property type="project" value="InterPro"/>
</dbReference>
<evidence type="ECO:0000256" key="8">
    <source>
        <dbReference type="ARBA" id="ARBA00023033"/>
    </source>
</evidence>
<protein>
    <submittedName>
        <fullName evidence="12">Cytochrome P450</fullName>
    </submittedName>
</protein>
<dbReference type="GO" id="GO:0020037">
    <property type="term" value="F:heme binding"/>
    <property type="evidence" value="ECO:0007669"/>
    <property type="project" value="InterPro"/>
</dbReference>
<dbReference type="Pfam" id="PF00067">
    <property type="entry name" value="p450"/>
    <property type="match status" value="1"/>
</dbReference>
<comment type="pathway">
    <text evidence="2">Secondary metabolite biosynthesis.</text>
</comment>
<dbReference type="InterPro" id="IPR050364">
    <property type="entry name" value="Cytochrome_P450_fung"/>
</dbReference>
<evidence type="ECO:0000256" key="10">
    <source>
        <dbReference type="RuleBase" id="RU000461"/>
    </source>
</evidence>
<evidence type="ECO:0000256" key="9">
    <source>
        <dbReference type="PIRSR" id="PIRSR602401-1"/>
    </source>
</evidence>
<evidence type="ECO:0000256" key="4">
    <source>
        <dbReference type="ARBA" id="ARBA00022617"/>
    </source>
</evidence>
<dbReference type="SUPFAM" id="SSF48264">
    <property type="entry name" value="Cytochrome P450"/>
    <property type="match status" value="1"/>
</dbReference>
<feature type="binding site" description="axial binding residue" evidence="9">
    <location>
        <position position="440"/>
    </location>
    <ligand>
        <name>heme</name>
        <dbReference type="ChEBI" id="CHEBI:30413"/>
    </ligand>
    <ligandPart>
        <name>Fe</name>
        <dbReference type="ChEBI" id="CHEBI:18248"/>
    </ligandPart>
</feature>
<proteinExistence type="inferred from homology"/>
<evidence type="ECO:0000313" key="13">
    <source>
        <dbReference type="Proteomes" id="UP001218218"/>
    </source>
</evidence>
<keyword evidence="8 10" id="KW-0503">Monooxygenase</keyword>
<evidence type="ECO:0000256" key="1">
    <source>
        <dbReference type="ARBA" id="ARBA00001971"/>
    </source>
</evidence>
<accession>A0AAD6ZYY1</accession>
<evidence type="ECO:0000256" key="3">
    <source>
        <dbReference type="ARBA" id="ARBA00010617"/>
    </source>
</evidence>
<keyword evidence="13" id="KW-1185">Reference proteome</keyword>
<evidence type="ECO:0000256" key="5">
    <source>
        <dbReference type="ARBA" id="ARBA00022723"/>
    </source>
</evidence>
<dbReference type="AlphaFoldDB" id="A0AAD6ZYY1"/>
<evidence type="ECO:0000256" key="7">
    <source>
        <dbReference type="ARBA" id="ARBA00023004"/>
    </source>
</evidence>
<keyword evidence="6 10" id="KW-0560">Oxidoreductase</keyword>
<dbReference type="InterPro" id="IPR001128">
    <property type="entry name" value="Cyt_P450"/>
</dbReference>
<dbReference type="InterPro" id="IPR017972">
    <property type="entry name" value="Cyt_P450_CS"/>
</dbReference>
<evidence type="ECO:0000313" key="12">
    <source>
        <dbReference type="EMBL" id="KAJ7343758.1"/>
    </source>
</evidence>
<comment type="similarity">
    <text evidence="3 10">Belongs to the cytochrome P450 family.</text>
</comment>